<evidence type="ECO:0000313" key="4">
    <source>
        <dbReference type="Proteomes" id="UP001501455"/>
    </source>
</evidence>
<dbReference type="InterPro" id="IPR005467">
    <property type="entry name" value="His_kinase_dom"/>
</dbReference>
<accession>A0ABP6U411</accession>
<evidence type="ECO:0000313" key="3">
    <source>
        <dbReference type="EMBL" id="GAA3501624.1"/>
    </source>
</evidence>
<dbReference type="RefSeq" id="WP_345582610.1">
    <property type="nucleotide sequence ID" value="NZ_BAAAXF010000060.1"/>
</dbReference>
<name>A0ABP6U411_9ACTN</name>
<feature type="domain" description="Histidine kinase" evidence="2">
    <location>
        <begin position="688"/>
        <end position="794"/>
    </location>
</feature>
<gene>
    <name evidence="3" type="ORF">GCM10019016_087310</name>
</gene>
<dbReference type="SMART" id="SM00387">
    <property type="entry name" value="HATPase_c"/>
    <property type="match status" value="1"/>
</dbReference>
<sequence>MTDDPVVELLGRWPGRFRFGRLAVRLRRPEQLDDASLIDAVLSGIAEDEDEKSVFESLLQEGELEAAEYLLENGPLSSQAHLSRRLQAITDRRQELLEDLRSRCAVLRKRAQDADLVLPDLDMAELERRCAVSWLETLPLLERAETDFEGELRAGQKALRDRLEERRAEGTIDPAGAESSNALIDAGLLRAAARQIDDGTRSSGPERVPVLPAWKADVSPEQLLEWHLDPVQQQRQARYANWAPADGSARRLLEAYASLSDGGFDTAQRFATALRSFLNPGSADDVRLDEVTGGYLTTAPRAFADPEIARFRPLDNLDLFIGGPETREPEGMGEIPPFVAVGPALRTPAGRGGYAVLGLRALLQLATLRTGRSTALLRVLGLQWPLAAFAGRTPEELDELLGSDESSRWLTLRWILDLTGLGGITVADALAHTTGWDPALLHLFLQALAERQGRFAGGARWLPQWRQDRPFAAAVEDTVLRPLGSSLVARIAFWAALAAGPAGEEVTAEELLMEAQLAADAVPDADAIRAAMTGLARLRSVEDASADRVRFRRCGVLTVLGDQAQQRLEAVLRDWAALPEDAVLEDDGHAVHQWEARRHGLSPGYEEYMAALAESALDADLDVLLAGLARRTAENAIDQQRVDGTTDLVLVLREMCGMWQQAFPGRQMEIGAPATAVARISPRAAQVVLYELLANAGEALAGSDFGRVAVQVEPSGEEWLVDVRDSGPGITYPQGREDLVFRAGRSTKGEGRGDGLHRARRIAEAADGDVLLASRSLGHPVLKGAHFRLILPMG</sequence>
<dbReference type="Proteomes" id="UP001501455">
    <property type="component" value="Unassembled WGS sequence"/>
</dbReference>
<reference evidence="4" key="1">
    <citation type="journal article" date="2019" name="Int. J. Syst. Evol. Microbiol.">
        <title>The Global Catalogue of Microorganisms (GCM) 10K type strain sequencing project: providing services to taxonomists for standard genome sequencing and annotation.</title>
        <authorList>
            <consortium name="The Broad Institute Genomics Platform"/>
            <consortium name="The Broad Institute Genome Sequencing Center for Infectious Disease"/>
            <person name="Wu L."/>
            <person name="Ma J."/>
        </authorList>
    </citation>
    <scope>NUCLEOTIDE SEQUENCE [LARGE SCALE GENOMIC DNA]</scope>
    <source>
        <strain evidence="4">JCM 4816</strain>
    </source>
</reference>
<dbReference type="PROSITE" id="PS50109">
    <property type="entry name" value="HIS_KIN"/>
    <property type="match status" value="1"/>
</dbReference>
<evidence type="ECO:0000259" key="2">
    <source>
        <dbReference type="PROSITE" id="PS50109"/>
    </source>
</evidence>
<keyword evidence="1" id="KW-0808">Transferase</keyword>
<comment type="caution">
    <text evidence="3">The sequence shown here is derived from an EMBL/GenBank/DDBJ whole genome shotgun (WGS) entry which is preliminary data.</text>
</comment>
<protein>
    <recommendedName>
        <fullName evidence="2">Histidine kinase domain-containing protein</fullName>
    </recommendedName>
</protein>
<keyword evidence="4" id="KW-1185">Reference proteome</keyword>
<proteinExistence type="predicted"/>
<dbReference type="Gene3D" id="3.30.565.10">
    <property type="entry name" value="Histidine kinase-like ATPase, C-terminal domain"/>
    <property type="match status" value="1"/>
</dbReference>
<dbReference type="Pfam" id="PF02518">
    <property type="entry name" value="HATPase_c"/>
    <property type="match status" value="1"/>
</dbReference>
<dbReference type="EMBL" id="BAAAXF010000060">
    <property type="protein sequence ID" value="GAA3501624.1"/>
    <property type="molecule type" value="Genomic_DNA"/>
</dbReference>
<keyword evidence="1" id="KW-0418">Kinase</keyword>
<dbReference type="InterPro" id="IPR036890">
    <property type="entry name" value="HATPase_C_sf"/>
</dbReference>
<organism evidence="3 4">
    <name type="scientific">Streptomyces prasinosporus</name>
    <dbReference type="NCBI Taxonomy" id="68256"/>
    <lineage>
        <taxon>Bacteria</taxon>
        <taxon>Bacillati</taxon>
        <taxon>Actinomycetota</taxon>
        <taxon>Actinomycetes</taxon>
        <taxon>Kitasatosporales</taxon>
        <taxon>Streptomycetaceae</taxon>
        <taxon>Streptomyces</taxon>
        <taxon>Streptomyces albogriseolus group</taxon>
    </lineage>
</organism>
<dbReference type="SUPFAM" id="SSF55874">
    <property type="entry name" value="ATPase domain of HSP90 chaperone/DNA topoisomerase II/histidine kinase"/>
    <property type="match status" value="1"/>
</dbReference>
<dbReference type="InterPro" id="IPR003594">
    <property type="entry name" value="HATPase_dom"/>
</dbReference>
<evidence type="ECO:0000256" key="1">
    <source>
        <dbReference type="ARBA" id="ARBA00022777"/>
    </source>
</evidence>